<dbReference type="SUPFAM" id="SSF48452">
    <property type="entry name" value="TPR-like"/>
    <property type="match status" value="2"/>
</dbReference>
<evidence type="ECO:0000256" key="1">
    <source>
        <dbReference type="ARBA" id="ARBA00022737"/>
    </source>
</evidence>
<dbReference type="InterPro" id="IPR011990">
    <property type="entry name" value="TPR-like_helical_dom_sf"/>
</dbReference>
<evidence type="ECO:0008006" key="6">
    <source>
        <dbReference type="Google" id="ProtNLM"/>
    </source>
</evidence>
<dbReference type="InterPro" id="IPR050498">
    <property type="entry name" value="Ycf3"/>
</dbReference>
<dbReference type="Proteomes" id="UP000624041">
    <property type="component" value="Unassembled WGS sequence"/>
</dbReference>
<evidence type="ECO:0000256" key="3">
    <source>
        <dbReference type="PROSITE-ProRule" id="PRU00339"/>
    </source>
</evidence>
<dbReference type="PANTHER" id="PTHR44858:SF1">
    <property type="entry name" value="UDP-N-ACETYLGLUCOSAMINE--PEPTIDE N-ACETYLGLUCOSAMINYLTRANSFERASE SPINDLY-RELATED"/>
    <property type="match status" value="1"/>
</dbReference>
<dbReference type="SMART" id="SM00028">
    <property type="entry name" value="TPR"/>
    <property type="match status" value="2"/>
</dbReference>
<evidence type="ECO:0000256" key="2">
    <source>
        <dbReference type="ARBA" id="ARBA00022803"/>
    </source>
</evidence>
<dbReference type="PANTHER" id="PTHR44858">
    <property type="entry name" value="TETRATRICOPEPTIDE REPEAT PROTEIN 6"/>
    <property type="match status" value="1"/>
</dbReference>
<keyword evidence="1" id="KW-0677">Repeat</keyword>
<sequence length="331" mass="39333">MNKQRKKANKLLPFIPNAEFYFSKGVKAFQKQRFDQSVRWLTKAIDSDPTNPLYKCQLSVVYTETGKYHRANQLLNHVLQNNDYVDCYYLLANNYAHLGLLNDSMKYAKTYLEKEPEGEFGEEAEMLMELIEFELEDEEFDDWLLEEEDDLLKYQETVFYMMENEEWQKAIPLIHEMLLLFPDHLVVRHDYAQALFYTGEEQKAIDLEMKIFKEVGNSLHSMINLALFYYEAEQHEAYEKIINELIHVYPLHADQQIKLAVTMAKTGNYDVAYRRFTRINRGMARGHLSFYKWFSITCYHIGKKELAIDLWEDGCLKHRALQDHVAPWQES</sequence>
<dbReference type="RefSeq" id="WP_188859542.1">
    <property type="nucleotide sequence ID" value="NZ_BMOS01000048.1"/>
</dbReference>
<evidence type="ECO:0000313" key="4">
    <source>
        <dbReference type="EMBL" id="GGN66627.1"/>
    </source>
</evidence>
<feature type="repeat" description="TPR" evidence="3">
    <location>
        <begin position="18"/>
        <end position="51"/>
    </location>
</feature>
<protein>
    <recommendedName>
        <fullName evidence="6">Tetratricopeptide repeat protein</fullName>
    </recommendedName>
</protein>
<dbReference type="InterPro" id="IPR019734">
    <property type="entry name" value="TPR_rpt"/>
</dbReference>
<dbReference type="EMBL" id="BMOS01000048">
    <property type="protein sequence ID" value="GGN66627.1"/>
    <property type="molecule type" value="Genomic_DNA"/>
</dbReference>
<keyword evidence="2 3" id="KW-0802">TPR repeat</keyword>
<dbReference type="AlphaFoldDB" id="A0A918D5S2"/>
<proteinExistence type="predicted"/>
<organism evidence="4 5">
    <name type="scientific">Oceanobacillus indicireducens</name>
    <dbReference type="NCBI Taxonomy" id="1004261"/>
    <lineage>
        <taxon>Bacteria</taxon>
        <taxon>Bacillati</taxon>
        <taxon>Bacillota</taxon>
        <taxon>Bacilli</taxon>
        <taxon>Bacillales</taxon>
        <taxon>Bacillaceae</taxon>
        <taxon>Oceanobacillus</taxon>
    </lineage>
</organism>
<comment type="caution">
    <text evidence="4">The sequence shown here is derived from an EMBL/GenBank/DDBJ whole genome shotgun (WGS) entry which is preliminary data.</text>
</comment>
<reference evidence="4" key="1">
    <citation type="journal article" date="2014" name="Int. J. Syst. Evol. Microbiol.">
        <title>Complete genome sequence of Corynebacterium casei LMG S-19264T (=DSM 44701T), isolated from a smear-ripened cheese.</title>
        <authorList>
            <consortium name="US DOE Joint Genome Institute (JGI-PGF)"/>
            <person name="Walter F."/>
            <person name="Albersmeier A."/>
            <person name="Kalinowski J."/>
            <person name="Ruckert C."/>
        </authorList>
    </citation>
    <scope>NUCLEOTIDE SEQUENCE</scope>
    <source>
        <strain evidence="4">JCM 17251</strain>
    </source>
</reference>
<accession>A0A918D5S2</accession>
<dbReference type="Gene3D" id="1.25.40.10">
    <property type="entry name" value="Tetratricopeptide repeat domain"/>
    <property type="match status" value="2"/>
</dbReference>
<evidence type="ECO:0000313" key="5">
    <source>
        <dbReference type="Proteomes" id="UP000624041"/>
    </source>
</evidence>
<gene>
    <name evidence="4" type="ORF">GCM10007971_36870</name>
</gene>
<name>A0A918D5S2_9BACI</name>
<reference evidence="4" key="2">
    <citation type="submission" date="2020-09" db="EMBL/GenBank/DDBJ databases">
        <authorList>
            <person name="Sun Q."/>
            <person name="Ohkuma M."/>
        </authorList>
    </citation>
    <scope>NUCLEOTIDE SEQUENCE</scope>
    <source>
        <strain evidence="4">JCM 17251</strain>
    </source>
</reference>
<dbReference type="PROSITE" id="PS50005">
    <property type="entry name" value="TPR"/>
    <property type="match status" value="1"/>
</dbReference>
<keyword evidence="5" id="KW-1185">Reference proteome</keyword>